<evidence type="ECO:0000256" key="5">
    <source>
        <dbReference type="ARBA" id="ARBA00022989"/>
    </source>
</evidence>
<dbReference type="RefSeq" id="WP_183319757.1">
    <property type="nucleotide sequence ID" value="NZ_JACHVQ010000001.1"/>
</dbReference>
<keyword evidence="6 7" id="KW-0472">Membrane</keyword>
<proteinExistence type="inferred from homology"/>
<dbReference type="PANTHER" id="PTHR34583">
    <property type="entry name" value="ANTIPORTER SUBUNIT MNHC2-RELATED"/>
    <property type="match status" value="1"/>
</dbReference>
<evidence type="ECO:0000256" key="2">
    <source>
        <dbReference type="ARBA" id="ARBA00010388"/>
    </source>
</evidence>
<comment type="caution">
    <text evidence="8">The sequence shown here is derived from an EMBL/GenBank/DDBJ whole genome shotgun (WGS) entry which is preliminary data.</text>
</comment>
<evidence type="ECO:0000256" key="1">
    <source>
        <dbReference type="ARBA" id="ARBA00004651"/>
    </source>
</evidence>
<keyword evidence="4 7" id="KW-0812">Transmembrane</keyword>
<evidence type="ECO:0000256" key="4">
    <source>
        <dbReference type="ARBA" id="ARBA00022692"/>
    </source>
</evidence>
<dbReference type="PANTHER" id="PTHR34583:SF2">
    <property type="entry name" value="ANTIPORTER SUBUNIT MNHC2-RELATED"/>
    <property type="match status" value="1"/>
</dbReference>
<name>A0A839N782_9MICO</name>
<gene>
    <name evidence="8" type="ORF">FHU39_001480</name>
</gene>
<comment type="subcellular location">
    <subcellularLocation>
        <location evidence="1">Cell membrane</location>
        <topology evidence="1">Multi-pass membrane protein</topology>
    </subcellularLocation>
</comment>
<evidence type="ECO:0000313" key="8">
    <source>
        <dbReference type="EMBL" id="MBB2891496.1"/>
    </source>
</evidence>
<evidence type="ECO:0000256" key="6">
    <source>
        <dbReference type="ARBA" id="ARBA00023136"/>
    </source>
</evidence>
<feature type="transmembrane region" description="Helical" evidence="7">
    <location>
        <begin position="79"/>
        <end position="103"/>
    </location>
</feature>
<dbReference type="Proteomes" id="UP000559182">
    <property type="component" value="Unassembled WGS sequence"/>
</dbReference>
<accession>A0A839N782</accession>
<dbReference type="Gene3D" id="1.10.287.3510">
    <property type="match status" value="1"/>
</dbReference>
<dbReference type="AlphaFoldDB" id="A0A839N782"/>
<dbReference type="EMBL" id="JACHVQ010000001">
    <property type="protein sequence ID" value="MBB2891496.1"/>
    <property type="molecule type" value="Genomic_DNA"/>
</dbReference>
<feature type="transmembrane region" description="Helical" evidence="7">
    <location>
        <begin position="29"/>
        <end position="49"/>
    </location>
</feature>
<keyword evidence="5 7" id="KW-1133">Transmembrane helix</keyword>
<feature type="transmembrane region" description="Helical" evidence="7">
    <location>
        <begin position="6"/>
        <end position="22"/>
    </location>
</feature>
<sequence length="122" mass="12896">MIVANYVAAGCVFCIGLFAVVARRDLIKIVMGLSLMEASTYLLLVSMAYRRGATAPLLSNPPSGESQQDVVHGTVSDPVLQNFCLTAIVIGIAVTAVFLTLVVRVAQHYRSVDAADATALRG</sequence>
<dbReference type="GO" id="GO:0005886">
    <property type="term" value="C:plasma membrane"/>
    <property type="evidence" value="ECO:0007669"/>
    <property type="project" value="UniProtKB-SubCell"/>
</dbReference>
<evidence type="ECO:0000313" key="9">
    <source>
        <dbReference type="Proteomes" id="UP000559182"/>
    </source>
</evidence>
<dbReference type="InterPro" id="IPR039428">
    <property type="entry name" value="NUOK/Mnh_C1-like"/>
</dbReference>
<organism evidence="8 9">
    <name type="scientific">Flexivirga oryzae</name>
    <dbReference type="NCBI Taxonomy" id="1794944"/>
    <lineage>
        <taxon>Bacteria</taxon>
        <taxon>Bacillati</taxon>
        <taxon>Actinomycetota</taxon>
        <taxon>Actinomycetes</taxon>
        <taxon>Micrococcales</taxon>
        <taxon>Dermacoccaceae</taxon>
        <taxon>Flexivirga</taxon>
    </lineage>
</organism>
<keyword evidence="3" id="KW-1003">Cell membrane</keyword>
<dbReference type="Pfam" id="PF00420">
    <property type="entry name" value="Oxidored_q2"/>
    <property type="match status" value="1"/>
</dbReference>
<reference evidence="8 9" key="1">
    <citation type="submission" date="2020-08" db="EMBL/GenBank/DDBJ databases">
        <title>Sequencing the genomes of 1000 actinobacteria strains.</title>
        <authorList>
            <person name="Klenk H.-P."/>
        </authorList>
    </citation>
    <scope>NUCLEOTIDE SEQUENCE [LARGE SCALE GENOMIC DNA]</scope>
    <source>
        <strain evidence="8 9">DSM 105369</strain>
    </source>
</reference>
<comment type="similarity">
    <text evidence="2">Belongs to the CPA3 antiporters (TC 2.A.63) subunit C family.</text>
</comment>
<evidence type="ECO:0000256" key="3">
    <source>
        <dbReference type="ARBA" id="ARBA00022475"/>
    </source>
</evidence>
<evidence type="ECO:0000256" key="7">
    <source>
        <dbReference type="SAM" id="Phobius"/>
    </source>
</evidence>
<keyword evidence="9" id="KW-1185">Reference proteome</keyword>
<dbReference type="InterPro" id="IPR050601">
    <property type="entry name" value="CPA3_antiporter_subunitC"/>
</dbReference>
<protein>
    <submittedName>
        <fullName evidence="8">Multicomponent Na+:H+ antiporter subunit C</fullName>
    </submittedName>
</protein>